<protein>
    <submittedName>
        <fullName evidence="1">Uncharacterized protein</fullName>
    </submittedName>
</protein>
<evidence type="ECO:0000313" key="2">
    <source>
        <dbReference type="Proteomes" id="UP001150569"/>
    </source>
</evidence>
<gene>
    <name evidence="1" type="ORF">IWQ60_009246</name>
</gene>
<proteinExistence type="predicted"/>
<comment type="caution">
    <text evidence="1">The sequence shown here is derived from an EMBL/GenBank/DDBJ whole genome shotgun (WGS) entry which is preliminary data.</text>
</comment>
<sequence>MAGFDSATSFSYSTGTMHAYDVLASVGQLIQPLTSSTEEVETASSAVERALNDRQDVSMVERLYMTAMSAFWRHGQYST</sequence>
<reference evidence="1" key="1">
    <citation type="submission" date="2022-07" db="EMBL/GenBank/DDBJ databases">
        <title>Phylogenomic reconstructions and comparative analyses of Kickxellomycotina fungi.</title>
        <authorList>
            <person name="Reynolds N.K."/>
            <person name="Stajich J.E."/>
            <person name="Barry K."/>
            <person name="Grigoriev I.V."/>
            <person name="Crous P."/>
            <person name="Smith M.E."/>
        </authorList>
    </citation>
    <scope>NUCLEOTIDE SEQUENCE</scope>
    <source>
        <strain evidence="1">RSA 861</strain>
    </source>
</reference>
<keyword evidence="2" id="KW-1185">Reference proteome</keyword>
<dbReference type="AlphaFoldDB" id="A0A9W7ZNP8"/>
<name>A0A9W7ZNP8_9FUNG</name>
<dbReference type="EMBL" id="JANBPT010000756">
    <property type="protein sequence ID" value="KAJ1913353.1"/>
    <property type="molecule type" value="Genomic_DNA"/>
</dbReference>
<accession>A0A9W7ZNP8</accession>
<organism evidence="1 2">
    <name type="scientific">Tieghemiomyces parasiticus</name>
    <dbReference type="NCBI Taxonomy" id="78921"/>
    <lineage>
        <taxon>Eukaryota</taxon>
        <taxon>Fungi</taxon>
        <taxon>Fungi incertae sedis</taxon>
        <taxon>Zoopagomycota</taxon>
        <taxon>Kickxellomycotina</taxon>
        <taxon>Dimargaritomycetes</taxon>
        <taxon>Dimargaritales</taxon>
        <taxon>Dimargaritaceae</taxon>
        <taxon>Tieghemiomyces</taxon>
    </lineage>
</organism>
<evidence type="ECO:0000313" key="1">
    <source>
        <dbReference type="EMBL" id="KAJ1913353.1"/>
    </source>
</evidence>
<dbReference type="Proteomes" id="UP001150569">
    <property type="component" value="Unassembled WGS sequence"/>
</dbReference>